<gene>
    <name evidence="1" type="ORF">B1R32_1011</name>
</gene>
<proteinExistence type="predicted"/>
<dbReference type="AlphaFoldDB" id="A0A2S8SWW4"/>
<dbReference type="InParanoid" id="A0A2S8SWW4"/>
<accession>A0A2S8SWW4</accession>
<sequence length="334" mass="38825">MSLLETKPTWKELAKESPVKRRHLLREMISLIPIANTDFLPDPWGKSIVFAEDIDWLLETLESVEANTTAPKERADYVTLLLQVAASEFRHDIELYLDALNPVIEAWRAHFDSGLKSSALERRFDWTLRPVDLISPEAEALRRQWQQNSLHAQEMDERKTKAKKENPAPLIESQLADSESEKPYAWNAIVHNLAFDADGHHQHVEHRNRPLELVGWIGASDETRGRVVESVKRFLIHVEPKKFEILHRRWNYRHENAAFKGLCLLYDLEDYDFIEALSPELWEKWAIAIVKADDSSGIYESVRRRFFLHLAYKHAPKAIVHALVMAQRAMTDEL</sequence>
<dbReference type="EMBL" id="NIGF01000001">
    <property type="protein sequence ID" value="PQV65264.1"/>
    <property type="molecule type" value="Genomic_DNA"/>
</dbReference>
<dbReference type="Proteomes" id="UP000237684">
    <property type="component" value="Unassembled WGS sequence"/>
</dbReference>
<evidence type="ECO:0000313" key="1">
    <source>
        <dbReference type="EMBL" id="PQV65264.1"/>
    </source>
</evidence>
<evidence type="ECO:0000313" key="2">
    <source>
        <dbReference type="Proteomes" id="UP000237684"/>
    </source>
</evidence>
<reference evidence="1 2" key="1">
    <citation type="journal article" date="2018" name="Syst. Appl. Microbiol.">
        <title>Abditibacterium utsteinense sp. nov., the first cultivated member of candidate phylum FBP, isolated from ice-free Antarctic soil samples.</title>
        <authorList>
            <person name="Tahon G."/>
            <person name="Tytgat B."/>
            <person name="Lebbe L."/>
            <person name="Carlier A."/>
            <person name="Willems A."/>
        </authorList>
    </citation>
    <scope>NUCLEOTIDE SEQUENCE [LARGE SCALE GENOMIC DNA]</scope>
    <source>
        <strain evidence="1 2">LMG 29911</strain>
    </source>
</reference>
<dbReference type="RefSeq" id="WP_123580172.1">
    <property type="nucleotide sequence ID" value="NZ_NIGF01000001.1"/>
</dbReference>
<keyword evidence="2" id="KW-1185">Reference proteome</keyword>
<organism evidence="1 2">
    <name type="scientific">Abditibacterium utsteinense</name>
    <dbReference type="NCBI Taxonomy" id="1960156"/>
    <lineage>
        <taxon>Bacteria</taxon>
        <taxon>Pseudomonadati</taxon>
        <taxon>Abditibacteriota</taxon>
        <taxon>Abditibacteriia</taxon>
        <taxon>Abditibacteriales</taxon>
        <taxon>Abditibacteriaceae</taxon>
        <taxon>Abditibacterium</taxon>
    </lineage>
</organism>
<comment type="caution">
    <text evidence="1">The sequence shown here is derived from an EMBL/GenBank/DDBJ whole genome shotgun (WGS) entry which is preliminary data.</text>
</comment>
<protein>
    <submittedName>
        <fullName evidence="1">Uncharacterized protein</fullName>
    </submittedName>
</protein>
<name>A0A2S8SWW4_9BACT</name>